<dbReference type="RefSeq" id="WP_265046512.1">
    <property type="nucleotide sequence ID" value="NZ_CP100390.1"/>
</dbReference>
<reference evidence="2" key="1">
    <citation type="submission" date="2022-06" db="EMBL/GenBank/DDBJ databases">
        <title>Alkalimarinus sp. nov., isolated from gut of a Alitta virens.</title>
        <authorList>
            <person name="Yang A.I."/>
            <person name="Shin N.-R."/>
        </authorList>
    </citation>
    <scope>NUCLEOTIDE SEQUENCE</scope>
    <source>
        <strain evidence="2">A2M4</strain>
    </source>
</reference>
<sequence length="243" mass="28145">MFIRAIVSFILGFIAMFSYADCDIQDQVLGAHYRIITTDHLTGRQLTRDFTLWRDGHRVAHQYHTKGVTELWEKMSNGKLRTVHYYDLYHRGIEYEPYEINISHSENDWQLKYQLLSESYIKTLTKRATEGSVCEGKTEYSHAFKTLSVQLEWLDQLQLAKIYTEESSTKTVKWELVDVINDKATIKAAFSLREDFKTTDYTDVGDNESDPFLMRMINLGHISHGASGFYDQSGKAIGLGHKH</sequence>
<gene>
    <name evidence="2" type="ORF">NKI27_13200</name>
</gene>
<keyword evidence="1" id="KW-0732">Signal</keyword>
<evidence type="ECO:0000313" key="3">
    <source>
        <dbReference type="Proteomes" id="UP001163739"/>
    </source>
</evidence>
<feature type="signal peptide" evidence="1">
    <location>
        <begin position="1"/>
        <end position="20"/>
    </location>
</feature>
<protein>
    <submittedName>
        <fullName evidence="2">Uncharacterized protein</fullName>
    </submittedName>
</protein>
<keyword evidence="3" id="KW-1185">Reference proteome</keyword>
<evidence type="ECO:0000256" key="1">
    <source>
        <dbReference type="SAM" id="SignalP"/>
    </source>
</evidence>
<dbReference type="Proteomes" id="UP001163739">
    <property type="component" value="Chromosome"/>
</dbReference>
<evidence type="ECO:0000313" key="2">
    <source>
        <dbReference type="EMBL" id="UZE95020.1"/>
    </source>
</evidence>
<feature type="chain" id="PRO_5046683091" evidence="1">
    <location>
        <begin position="21"/>
        <end position="243"/>
    </location>
</feature>
<dbReference type="EMBL" id="CP100390">
    <property type="protein sequence ID" value="UZE95020.1"/>
    <property type="molecule type" value="Genomic_DNA"/>
</dbReference>
<organism evidence="2 3">
    <name type="scientific">Alkalimarinus alittae</name>
    <dbReference type="NCBI Taxonomy" id="2961619"/>
    <lineage>
        <taxon>Bacteria</taxon>
        <taxon>Pseudomonadati</taxon>
        <taxon>Pseudomonadota</taxon>
        <taxon>Gammaproteobacteria</taxon>
        <taxon>Alteromonadales</taxon>
        <taxon>Alteromonadaceae</taxon>
        <taxon>Alkalimarinus</taxon>
    </lineage>
</organism>
<proteinExistence type="predicted"/>
<name>A0ABY6MYZ6_9ALTE</name>
<accession>A0ABY6MYZ6</accession>